<name>A0A4C1TLE6_EUMVA</name>
<proteinExistence type="predicted"/>
<sequence length="133" mass="15334">MRPFGPRARPGQMLNTTTTISTIQNGSLYEGRSLLSENENELFKTYRILYEQMLHRILKLSVAAPNLTMEEHSSNMMLARVTQQCNDRKMWIDAIQGQKADKRRAIVPRIPSHPLPIRRSAGRPREAELTFIE</sequence>
<accession>A0A4C1TLE6</accession>
<protein>
    <submittedName>
        <fullName evidence="1">Uncharacterized protein</fullName>
    </submittedName>
</protein>
<organism evidence="1 2">
    <name type="scientific">Eumeta variegata</name>
    <name type="common">Bagworm moth</name>
    <name type="synonym">Eumeta japonica</name>
    <dbReference type="NCBI Taxonomy" id="151549"/>
    <lineage>
        <taxon>Eukaryota</taxon>
        <taxon>Metazoa</taxon>
        <taxon>Ecdysozoa</taxon>
        <taxon>Arthropoda</taxon>
        <taxon>Hexapoda</taxon>
        <taxon>Insecta</taxon>
        <taxon>Pterygota</taxon>
        <taxon>Neoptera</taxon>
        <taxon>Endopterygota</taxon>
        <taxon>Lepidoptera</taxon>
        <taxon>Glossata</taxon>
        <taxon>Ditrysia</taxon>
        <taxon>Tineoidea</taxon>
        <taxon>Psychidae</taxon>
        <taxon>Oiketicinae</taxon>
        <taxon>Eumeta</taxon>
    </lineage>
</organism>
<gene>
    <name evidence="1" type="ORF">EVAR_7636_1</name>
</gene>
<dbReference type="EMBL" id="BGZK01000062">
    <property type="protein sequence ID" value="GBP14208.1"/>
    <property type="molecule type" value="Genomic_DNA"/>
</dbReference>
<reference evidence="1 2" key="1">
    <citation type="journal article" date="2019" name="Commun. Biol.">
        <title>The bagworm genome reveals a unique fibroin gene that provides high tensile strength.</title>
        <authorList>
            <person name="Kono N."/>
            <person name="Nakamura H."/>
            <person name="Ohtoshi R."/>
            <person name="Tomita M."/>
            <person name="Numata K."/>
            <person name="Arakawa K."/>
        </authorList>
    </citation>
    <scope>NUCLEOTIDE SEQUENCE [LARGE SCALE GENOMIC DNA]</scope>
</reference>
<keyword evidence="2" id="KW-1185">Reference proteome</keyword>
<evidence type="ECO:0000313" key="1">
    <source>
        <dbReference type="EMBL" id="GBP14208.1"/>
    </source>
</evidence>
<evidence type="ECO:0000313" key="2">
    <source>
        <dbReference type="Proteomes" id="UP000299102"/>
    </source>
</evidence>
<comment type="caution">
    <text evidence="1">The sequence shown here is derived from an EMBL/GenBank/DDBJ whole genome shotgun (WGS) entry which is preliminary data.</text>
</comment>
<dbReference type="Proteomes" id="UP000299102">
    <property type="component" value="Unassembled WGS sequence"/>
</dbReference>
<dbReference type="AlphaFoldDB" id="A0A4C1TLE6"/>